<dbReference type="AlphaFoldDB" id="A0A2N7QGK9"/>
<comment type="caution">
    <text evidence="1">The sequence shown here is derived from an EMBL/GenBank/DDBJ whole genome shotgun (WGS) entry which is preliminary data.</text>
</comment>
<name>A0A2N7QGK9_9BACT</name>
<organism evidence="1 2">
    <name type="scientific">Thermodesulfobacterium geofontis</name>
    <dbReference type="NCBI Taxonomy" id="1295609"/>
    <lineage>
        <taxon>Bacteria</taxon>
        <taxon>Pseudomonadati</taxon>
        <taxon>Thermodesulfobacteriota</taxon>
        <taxon>Thermodesulfobacteria</taxon>
        <taxon>Thermodesulfobacteriales</taxon>
        <taxon>Thermodesulfobacteriaceae</taxon>
        <taxon>Thermodesulfobacterium</taxon>
    </lineage>
</organism>
<protein>
    <submittedName>
        <fullName evidence="1">Uncharacterized protein</fullName>
    </submittedName>
</protein>
<sequence>ILRDFNTKIFRIHRYELKENFSPLIYQELMNVGKKGLIEKPFWEKDTLKIFYIENILPFEEKISENEISEANFSLLKEKRETWFKIWYQLLREKAKVKIYPVFEKL</sequence>
<feature type="non-terminal residue" evidence="1">
    <location>
        <position position="1"/>
    </location>
</feature>
<proteinExistence type="predicted"/>
<accession>A0A2N7QGK9</accession>
<evidence type="ECO:0000313" key="1">
    <source>
        <dbReference type="EMBL" id="PMP98125.1"/>
    </source>
</evidence>
<dbReference type="EMBL" id="PNJD01000025">
    <property type="protein sequence ID" value="PMP98125.1"/>
    <property type="molecule type" value="Genomic_DNA"/>
</dbReference>
<reference evidence="1 2" key="1">
    <citation type="submission" date="2018-01" db="EMBL/GenBank/DDBJ databases">
        <title>Metagenomic assembled genomes from two thermal pools in the Uzon Caldera, Kamchatka, Russia.</title>
        <authorList>
            <person name="Wilkins L."/>
            <person name="Ettinger C."/>
        </authorList>
    </citation>
    <scope>NUCLEOTIDE SEQUENCE [LARGE SCALE GENOMIC DNA]</scope>
    <source>
        <strain evidence="1">ARK-04</strain>
    </source>
</reference>
<gene>
    <name evidence="1" type="ORF">C0169_00490</name>
</gene>
<evidence type="ECO:0000313" key="2">
    <source>
        <dbReference type="Proteomes" id="UP000235619"/>
    </source>
</evidence>
<dbReference type="Proteomes" id="UP000235619">
    <property type="component" value="Unassembled WGS sequence"/>
</dbReference>